<protein>
    <submittedName>
        <fullName evidence="1">Uncharacterized protein</fullName>
    </submittedName>
</protein>
<proteinExistence type="predicted"/>
<evidence type="ECO:0000313" key="1">
    <source>
        <dbReference type="EMBL" id="EKR63354.1"/>
    </source>
</evidence>
<dbReference type="EMBL" id="AFLV02000059">
    <property type="protein sequence ID" value="EKR63354.1"/>
    <property type="molecule type" value="Genomic_DNA"/>
</dbReference>
<comment type="caution">
    <text evidence="1">The sequence shown here is derived from an EMBL/GenBank/DDBJ whole genome shotgun (WGS) entry which is preliminary data.</text>
</comment>
<sequence>MALDEFGTRCKTKRVSHGTELIQFIPNIIPILMFSVSDH</sequence>
<gene>
    <name evidence="1" type="ORF">LEP1GSC036_2166</name>
</gene>
<accession>A0A828YZZ3</accession>
<reference evidence="1 2" key="1">
    <citation type="submission" date="2012-10" db="EMBL/GenBank/DDBJ databases">
        <authorList>
            <person name="Harkins D.M."/>
            <person name="Durkin A.S."/>
            <person name="Brinkac L.M."/>
            <person name="Haft D.H."/>
            <person name="Selengut J.D."/>
            <person name="Sanka R."/>
            <person name="DePew J."/>
            <person name="Purushe J."/>
            <person name="Whelen A.C."/>
            <person name="Vinetz J.M."/>
            <person name="Sutton G.G."/>
            <person name="Nierman W.C."/>
            <person name="Fouts D.E."/>
        </authorList>
    </citation>
    <scope>NUCLEOTIDE SEQUENCE [LARGE SCALE GENOMIC DNA]</scope>
    <source>
        <strain evidence="1 2">2006001853</strain>
    </source>
</reference>
<dbReference type="Proteomes" id="UP000001338">
    <property type="component" value="Unassembled WGS sequence"/>
</dbReference>
<name>A0A828YZZ3_9LEPT</name>
<dbReference type="AlphaFoldDB" id="A0A828YZZ3"/>
<evidence type="ECO:0000313" key="2">
    <source>
        <dbReference type="Proteomes" id="UP000001338"/>
    </source>
</evidence>
<organism evidence="1 2">
    <name type="scientific">Leptospira weilii str. 2006001853</name>
    <dbReference type="NCBI Taxonomy" id="1001589"/>
    <lineage>
        <taxon>Bacteria</taxon>
        <taxon>Pseudomonadati</taxon>
        <taxon>Spirochaetota</taxon>
        <taxon>Spirochaetia</taxon>
        <taxon>Leptospirales</taxon>
        <taxon>Leptospiraceae</taxon>
        <taxon>Leptospira</taxon>
    </lineage>
</organism>